<dbReference type="PANTHER" id="PTHR45865:SF1">
    <property type="entry name" value="E3 UBIQUITIN-PROTEIN LIGASE SHPRH"/>
    <property type="match status" value="1"/>
</dbReference>
<dbReference type="PROSITE" id="PS51059">
    <property type="entry name" value="PARP_CATALYTIC"/>
    <property type="match status" value="1"/>
</dbReference>
<dbReference type="GO" id="GO:0003950">
    <property type="term" value="F:NAD+ poly-ADP-ribosyltransferase activity"/>
    <property type="evidence" value="ECO:0007669"/>
    <property type="project" value="UniProtKB-UniRule"/>
</dbReference>
<sequence length="528" mass="60606">MSRSPEKSLNQREKFQEVCNAIRGDPEASDLRVSLFSVASSRSYHQGMCLRPIPPNLSLTDDVDLEGLQHLLLKIPALEDLLKTKAEEMEAEIVDFLHWLLVQLTDPQVTRVKPIDARDVLQRFKWDRRELRPSHVFKVDYNPESSTEKKFQEHAREFPTNYAFHGSKAHNFHSILNFGLAQHLNKRSAFGEGLYIATDLSVSITYSPSESNWMHSQLGKRISCVALCEYVEHPVHLSCREMNKKSDVPKNTLVVSNNEIIRVRYLLLYGSSLPRKTLQTPEKSIIGWMRNHKATLLIISYAFILLTVNFTTSSTSWWTSLQNIMKRFLPRSVYYVTLRPVQGHQDVIVKGEHSAKILDMVKLILTLVKDEPDVKILVFYHWDTVLPVLENALYDNGVKYICNRSNKFHKIVQDFKNPRLGITCFLLPLAYGSKGLNLVEATHVILLEPILNPGEELQAIGRVHRIGQTRPTFVHRFIVLGTIEETIYKTISNDKTGKWEAKDITVDNLMSLFELPSGEEVLDWDAYI</sequence>
<reference evidence="2" key="1">
    <citation type="submission" date="2022-08" db="UniProtKB">
        <authorList>
            <consortium name="EnsemblMetazoa"/>
        </authorList>
    </citation>
    <scope>IDENTIFICATION</scope>
    <source>
        <strain evidence="2">Israel</strain>
    </source>
</reference>
<dbReference type="GO" id="GO:0016787">
    <property type="term" value="F:hydrolase activity"/>
    <property type="evidence" value="ECO:0007669"/>
    <property type="project" value="UniProtKB-KW"/>
</dbReference>
<dbReference type="Gene3D" id="3.40.50.300">
    <property type="entry name" value="P-loop containing nucleotide triphosphate hydrolases"/>
    <property type="match status" value="1"/>
</dbReference>
<dbReference type="Proteomes" id="UP000092462">
    <property type="component" value="Unassembled WGS sequence"/>
</dbReference>
<dbReference type="VEuPathDB" id="VectorBase:PPAI005762"/>
<protein>
    <submittedName>
        <fullName evidence="2">Poly [ADP-ribose] polymerase</fullName>
    </submittedName>
</protein>
<name>A0A1B0DCZ1_PHLPP</name>
<dbReference type="Pfam" id="PF00271">
    <property type="entry name" value="Helicase_C"/>
    <property type="match status" value="1"/>
</dbReference>
<keyword evidence="1" id="KW-0378">Hydrolase</keyword>
<evidence type="ECO:0000313" key="3">
    <source>
        <dbReference type="Proteomes" id="UP000092462"/>
    </source>
</evidence>
<keyword evidence="3" id="KW-1185">Reference proteome</keyword>
<dbReference type="CDD" id="cd18793">
    <property type="entry name" value="SF2_C_SNF"/>
    <property type="match status" value="1"/>
</dbReference>
<dbReference type="InterPro" id="IPR012317">
    <property type="entry name" value="Poly(ADP-ribose)pol_cat_dom"/>
</dbReference>
<dbReference type="InterPro" id="IPR052583">
    <property type="entry name" value="ATP-helicase/E3_Ub-Ligase"/>
</dbReference>
<proteinExistence type="predicted"/>
<dbReference type="InterPro" id="IPR041400">
    <property type="entry name" value="PARP16_N"/>
</dbReference>
<dbReference type="VEuPathDB" id="VectorBase:PPAPM1_001507"/>
<dbReference type="VEuPathDB" id="VectorBase:PPAPM1_005534"/>
<dbReference type="PROSITE" id="PS51194">
    <property type="entry name" value="HELICASE_CTER"/>
    <property type="match status" value="1"/>
</dbReference>
<dbReference type="GO" id="GO:0005634">
    <property type="term" value="C:nucleus"/>
    <property type="evidence" value="ECO:0007669"/>
    <property type="project" value="TreeGrafter"/>
</dbReference>
<dbReference type="SUPFAM" id="SSF52540">
    <property type="entry name" value="P-loop containing nucleoside triphosphate hydrolases"/>
    <property type="match status" value="1"/>
</dbReference>
<dbReference type="InterPro" id="IPR001650">
    <property type="entry name" value="Helicase_C-like"/>
</dbReference>
<dbReference type="EnsemblMetazoa" id="PPAI005762-RA">
    <property type="protein sequence ID" value="PPAI005762-PA"/>
    <property type="gene ID" value="PPAI005762"/>
</dbReference>
<dbReference type="GO" id="GO:0006974">
    <property type="term" value="P:DNA damage response"/>
    <property type="evidence" value="ECO:0007669"/>
    <property type="project" value="TreeGrafter"/>
</dbReference>
<dbReference type="SUPFAM" id="SSF56399">
    <property type="entry name" value="ADP-ribosylation"/>
    <property type="match status" value="1"/>
</dbReference>
<evidence type="ECO:0000313" key="2">
    <source>
        <dbReference type="EnsemblMetazoa" id="PPAI005762-PA"/>
    </source>
</evidence>
<dbReference type="PANTHER" id="PTHR45865">
    <property type="entry name" value="E3 UBIQUITIN-PROTEIN LIGASE SHPRH FAMILY MEMBER"/>
    <property type="match status" value="1"/>
</dbReference>
<dbReference type="GO" id="GO:0000209">
    <property type="term" value="P:protein polyubiquitination"/>
    <property type="evidence" value="ECO:0007669"/>
    <property type="project" value="TreeGrafter"/>
</dbReference>
<evidence type="ECO:0000256" key="1">
    <source>
        <dbReference type="ARBA" id="ARBA00022801"/>
    </source>
</evidence>
<dbReference type="InterPro" id="IPR049730">
    <property type="entry name" value="SNF2/RAD54-like_C"/>
</dbReference>
<dbReference type="InterPro" id="IPR027417">
    <property type="entry name" value="P-loop_NTPase"/>
</dbReference>
<dbReference type="SMART" id="SM00490">
    <property type="entry name" value="HELICc"/>
    <property type="match status" value="1"/>
</dbReference>
<dbReference type="EMBL" id="AJVK01031530">
    <property type="status" value="NOT_ANNOTATED_CDS"/>
    <property type="molecule type" value="Genomic_DNA"/>
</dbReference>
<accession>A0A1B0DCZ1</accession>
<organism evidence="2 3">
    <name type="scientific">Phlebotomus papatasi</name>
    <name type="common">Sandfly</name>
    <dbReference type="NCBI Taxonomy" id="29031"/>
    <lineage>
        <taxon>Eukaryota</taxon>
        <taxon>Metazoa</taxon>
        <taxon>Ecdysozoa</taxon>
        <taxon>Arthropoda</taxon>
        <taxon>Hexapoda</taxon>
        <taxon>Insecta</taxon>
        <taxon>Pterygota</taxon>
        <taxon>Neoptera</taxon>
        <taxon>Endopterygota</taxon>
        <taxon>Diptera</taxon>
        <taxon>Nematocera</taxon>
        <taxon>Psychodoidea</taxon>
        <taxon>Psychodidae</taxon>
        <taxon>Phlebotomus</taxon>
        <taxon>Phlebotomus</taxon>
    </lineage>
</organism>
<dbReference type="Pfam" id="PF18084">
    <property type="entry name" value="ARTD15_N"/>
    <property type="match status" value="1"/>
</dbReference>
<dbReference type="AlphaFoldDB" id="A0A1B0DCZ1"/>
<dbReference type="Gene3D" id="3.90.228.10">
    <property type="match status" value="1"/>
</dbReference>
<dbReference type="Pfam" id="PF00644">
    <property type="entry name" value="PARP"/>
    <property type="match status" value="1"/>
</dbReference>
<dbReference type="GO" id="GO:0061630">
    <property type="term" value="F:ubiquitin protein ligase activity"/>
    <property type="evidence" value="ECO:0007669"/>
    <property type="project" value="TreeGrafter"/>
</dbReference>